<feature type="transmembrane region" description="Helical" evidence="1">
    <location>
        <begin position="110"/>
        <end position="126"/>
    </location>
</feature>
<dbReference type="Proteomes" id="UP000316806">
    <property type="component" value="Chromosome"/>
</dbReference>
<evidence type="ECO:0008006" key="4">
    <source>
        <dbReference type="Google" id="ProtNLM"/>
    </source>
</evidence>
<dbReference type="AlphaFoldDB" id="A0A516RGM3"/>
<feature type="transmembrane region" description="Helical" evidence="1">
    <location>
        <begin position="60"/>
        <end position="78"/>
    </location>
</feature>
<dbReference type="InterPro" id="IPR046104">
    <property type="entry name" value="DUF6041"/>
</dbReference>
<feature type="transmembrane region" description="Helical" evidence="1">
    <location>
        <begin position="85"/>
        <end position="104"/>
    </location>
</feature>
<gene>
    <name evidence="2" type="ORF">FH965_33065</name>
</gene>
<evidence type="ECO:0000313" key="2">
    <source>
        <dbReference type="EMBL" id="QDQ14794.1"/>
    </source>
</evidence>
<dbReference type="Pfam" id="PF19507">
    <property type="entry name" value="DUF6041"/>
    <property type="match status" value="1"/>
</dbReference>
<dbReference type="EMBL" id="CP040916">
    <property type="protein sequence ID" value="QDQ14794.1"/>
    <property type="molecule type" value="Genomic_DNA"/>
</dbReference>
<reference evidence="2 3" key="1">
    <citation type="journal article" date="2019" name="J. Ind. Microbiol. Biotechnol.">
        <title>The complete genomic sequence of Streptomyces spectabilis NRRL-2792 and identification of secondary metabolite biosynthetic gene clusters.</title>
        <authorList>
            <person name="Sinha A."/>
            <person name="Phillips-Salemka S."/>
            <person name="Niraula T.A."/>
            <person name="Short K.A."/>
            <person name="Niraula N.P."/>
        </authorList>
    </citation>
    <scope>NUCLEOTIDE SEQUENCE [LARGE SCALE GENOMIC DNA]</scope>
    <source>
        <strain evidence="2 3">NRRL 2792</strain>
    </source>
</reference>
<evidence type="ECO:0000256" key="1">
    <source>
        <dbReference type="SAM" id="Phobius"/>
    </source>
</evidence>
<accession>A0A516RGM3</accession>
<sequence>MSGRNLLLQRTLGVLYALAGIAKFFPRVESVEDRLDAAAEANGGLAVIGPLSDRLAAHPTAVATLVGVAMFTGGAVLVANRNRRLVIAALWGQLAMLACFVAVLVTSVPAILLFDAAFAAAGLRLLRLHTRRTHE</sequence>
<proteinExistence type="predicted"/>
<evidence type="ECO:0000313" key="3">
    <source>
        <dbReference type="Proteomes" id="UP000316806"/>
    </source>
</evidence>
<name>A0A516RGM3_STRST</name>
<keyword evidence="1" id="KW-1133">Transmembrane helix</keyword>
<keyword evidence="1" id="KW-0472">Membrane</keyword>
<organism evidence="2 3">
    <name type="scientific">Streptomyces spectabilis</name>
    <dbReference type="NCBI Taxonomy" id="68270"/>
    <lineage>
        <taxon>Bacteria</taxon>
        <taxon>Bacillati</taxon>
        <taxon>Actinomycetota</taxon>
        <taxon>Actinomycetes</taxon>
        <taxon>Kitasatosporales</taxon>
        <taxon>Streptomycetaceae</taxon>
        <taxon>Streptomyces</taxon>
    </lineage>
</organism>
<dbReference type="RefSeq" id="WP_144321998.1">
    <property type="nucleotide sequence ID" value="NZ_CP040916.1"/>
</dbReference>
<protein>
    <recommendedName>
        <fullName evidence="4">DoxX family protein</fullName>
    </recommendedName>
</protein>
<keyword evidence="1" id="KW-0812">Transmembrane</keyword>